<evidence type="ECO:0000256" key="1">
    <source>
        <dbReference type="RuleBase" id="RU368115"/>
    </source>
</evidence>
<dbReference type="Pfam" id="PF01451">
    <property type="entry name" value="LMWPc"/>
    <property type="match status" value="1"/>
</dbReference>
<dbReference type="PRINTS" id="PR00720">
    <property type="entry name" value="MAMMALPTPASE"/>
</dbReference>
<gene>
    <name evidence="3" type="ORF">LSTR_LSTR008544</name>
</gene>
<dbReference type="EC" id="3.1.3.48" evidence="1"/>
<sequence>MDIGNMKALNNKCPENAKPQLLLLASFDPNGAKVILDPSYLEEIDYEKCYQQCLSCCTAFITQTSSLNKE</sequence>
<dbReference type="STRING" id="195883.A0A482WRY8"/>
<dbReference type="InterPro" id="IPR002115">
    <property type="entry name" value="Tyr_Pase_low_mol_wt_mml"/>
</dbReference>
<keyword evidence="1" id="KW-0378">Hydrolase</keyword>
<dbReference type="PANTHER" id="PTHR11717:SF7">
    <property type="entry name" value="LOW MOLECULAR WEIGHT PHOSPHOTYROSINE PROTEIN PHOSPHATASE"/>
    <property type="match status" value="1"/>
</dbReference>
<feature type="domain" description="Phosphotyrosine protein phosphatase I" evidence="2">
    <location>
        <begin position="1"/>
        <end position="60"/>
    </location>
</feature>
<comment type="catalytic activity">
    <reaction evidence="1">
        <text>a phosphate monoester + H2O = an alcohol + phosphate</text>
        <dbReference type="Rhea" id="RHEA:15017"/>
        <dbReference type="ChEBI" id="CHEBI:15377"/>
        <dbReference type="ChEBI" id="CHEBI:30879"/>
        <dbReference type="ChEBI" id="CHEBI:43474"/>
        <dbReference type="ChEBI" id="CHEBI:67140"/>
        <dbReference type="EC" id="3.1.3.2"/>
    </reaction>
</comment>
<comment type="catalytic activity">
    <reaction evidence="1">
        <text>O-phospho-L-tyrosyl-[protein] + H2O = L-tyrosyl-[protein] + phosphate</text>
        <dbReference type="Rhea" id="RHEA:10684"/>
        <dbReference type="Rhea" id="RHEA-COMP:10136"/>
        <dbReference type="Rhea" id="RHEA-COMP:20101"/>
        <dbReference type="ChEBI" id="CHEBI:15377"/>
        <dbReference type="ChEBI" id="CHEBI:43474"/>
        <dbReference type="ChEBI" id="CHEBI:46858"/>
        <dbReference type="ChEBI" id="CHEBI:61978"/>
        <dbReference type="EC" id="3.1.3.48"/>
    </reaction>
</comment>
<organism evidence="3 4">
    <name type="scientific">Laodelphax striatellus</name>
    <name type="common">Small brown planthopper</name>
    <name type="synonym">Delphax striatella</name>
    <dbReference type="NCBI Taxonomy" id="195883"/>
    <lineage>
        <taxon>Eukaryota</taxon>
        <taxon>Metazoa</taxon>
        <taxon>Ecdysozoa</taxon>
        <taxon>Arthropoda</taxon>
        <taxon>Hexapoda</taxon>
        <taxon>Insecta</taxon>
        <taxon>Pterygota</taxon>
        <taxon>Neoptera</taxon>
        <taxon>Paraneoptera</taxon>
        <taxon>Hemiptera</taxon>
        <taxon>Auchenorrhyncha</taxon>
        <taxon>Fulgoroidea</taxon>
        <taxon>Delphacidae</taxon>
        <taxon>Criomorphinae</taxon>
        <taxon>Laodelphax</taxon>
    </lineage>
</organism>
<dbReference type="InterPro" id="IPR036196">
    <property type="entry name" value="Ptyr_pPase_sf"/>
</dbReference>
<accession>A0A482WRY8</accession>
<dbReference type="SMR" id="A0A482WRY8"/>
<keyword evidence="1" id="KW-0963">Cytoplasm</keyword>
<dbReference type="AlphaFoldDB" id="A0A482WRY8"/>
<evidence type="ECO:0000313" key="4">
    <source>
        <dbReference type="Proteomes" id="UP000291343"/>
    </source>
</evidence>
<evidence type="ECO:0000259" key="2">
    <source>
        <dbReference type="Pfam" id="PF01451"/>
    </source>
</evidence>
<keyword evidence="4" id="KW-1185">Reference proteome</keyword>
<dbReference type="OrthoDB" id="3388at2759"/>
<dbReference type="GO" id="GO:0004726">
    <property type="term" value="F:non-membrane spanning protein tyrosine phosphatase activity"/>
    <property type="evidence" value="ECO:0007669"/>
    <property type="project" value="InterPro"/>
</dbReference>
<proteinExistence type="inferred from homology"/>
<dbReference type="GO" id="GO:0003993">
    <property type="term" value="F:acid phosphatase activity"/>
    <property type="evidence" value="ECO:0007669"/>
    <property type="project" value="UniProtKB-UniRule"/>
</dbReference>
<dbReference type="Proteomes" id="UP000291343">
    <property type="component" value="Unassembled WGS sequence"/>
</dbReference>
<reference evidence="3 4" key="1">
    <citation type="journal article" date="2017" name="Gigascience">
        <title>Genome sequence of the small brown planthopper, Laodelphax striatellus.</title>
        <authorList>
            <person name="Zhu J."/>
            <person name="Jiang F."/>
            <person name="Wang X."/>
            <person name="Yang P."/>
            <person name="Bao Y."/>
            <person name="Zhao W."/>
            <person name="Wang W."/>
            <person name="Lu H."/>
            <person name="Wang Q."/>
            <person name="Cui N."/>
            <person name="Li J."/>
            <person name="Chen X."/>
            <person name="Luo L."/>
            <person name="Yu J."/>
            <person name="Kang L."/>
            <person name="Cui F."/>
        </authorList>
    </citation>
    <scope>NUCLEOTIDE SEQUENCE [LARGE SCALE GENOMIC DNA]</scope>
    <source>
        <strain evidence="3">Lst14</strain>
    </source>
</reference>
<comment type="caution">
    <text evidence="3">The sequence shown here is derived from an EMBL/GenBank/DDBJ whole genome shotgun (WGS) entry which is preliminary data.</text>
</comment>
<evidence type="ECO:0000313" key="3">
    <source>
        <dbReference type="EMBL" id="RZF36218.1"/>
    </source>
</evidence>
<dbReference type="PANTHER" id="PTHR11717">
    <property type="entry name" value="LOW MOLECULAR WEIGHT PROTEIN TYROSINE PHOSPHATASE"/>
    <property type="match status" value="1"/>
</dbReference>
<dbReference type="EMBL" id="QKKF02026813">
    <property type="protein sequence ID" value="RZF36218.1"/>
    <property type="molecule type" value="Genomic_DNA"/>
</dbReference>
<dbReference type="SUPFAM" id="SSF52788">
    <property type="entry name" value="Phosphotyrosine protein phosphatases I"/>
    <property type="match status" value="1"/>
</dbReference>
<comment type="function">
    <text evidence="1">Acts on tyrosine phosphorylated proteins, low-MW aryl phosphates and natural and synthetic acyl phosphates.</text>
</comment>
<comment type="subcellular location">
    <subcellularLocation>
        <location evidence="1">Cytoplasm</location>
    </subcellularLocation>
</comment>
<name>A0A482WRY8_LAOST</name>
<comment type="similarity">
    <text evidence="1">Belongs to the low molecular weight phosphotyrosine protein phosphatase family.</text>
</comment>
<dbReference type="InterPro" id="IPR050438">
    <property type="entry name" value="LMW_PTPase"/>
</dbReference>
<keyword evidence="1" id="KW-0904">Protein phosphatase</keyword>
<protein>
    <recommendedName>
        <fullName evidence="1">Low molecular weight phosphotyrosine protein phosphatase</fullName>
        <shortName evidence="1">LMW-PTP</shortName>
        <shortName evidence="1">LMW-PTPase</shortName>
        <ecNumber evidence="1">3.1.3.2</ecNumber>
        <ecNumber evidence="1">3.1.3.48</ecNumber>
    </recommendedName>
    <alternativeName>
        <fullName evidence="1">Low molecular weight cytosolic acid phosphatase</fullName>
    </alternativeName>
</protein>
<dbReference type="Gene3D" id="3.40.50.2300">
    <property type="match status" value="1"/>
</dbReference>
<dbReference type="EC" id="3.1.3.2" evidence="1"/>
<dbReference type="InParanoid" id="A0A482WRY8"/>
<dbReference type="GO" id="GO:0005737">
    <property type="term" value="C:cytoplasm"/>
    <property type="evidence" value="ECO:0007669"/>
    <property type="project" value="UniProtKB-SubCell"/>
</dbReference>
<dbReference type="InterPro" id="IPR023485">
    <property type="entry name" value="Ptyr_pPase"/>
</dbReference>